<evidence type="ECO:0000313" key="11">
    <source>
        <dbReference type="Proteomes" id="UP001139410"/>
    </source>
</evidence>
<protein>
    <submittedName>
        <fullName evidence="10">M13 family metallopeptidase</fullName>
    </submittedName>
</protein>
<evidence type="ECO:0000313" key="10">
    <source>
        <dbReference type="EMBL" id="MCF2513645.1"/>
    </source>
</evidence>
<proteinExistence type="predicted"/>
<keyword evidence="2" id="KW-0645">Protease</keyword>
<dbReference type="PANTHER" id="PTHR11733">
    <property type="entry name" value="ZINC METALLOPROTEASE FAMILY M13 NEPRILYSIN-RELATED"/>
    <property type="match status" value="1"/>
</dbReference>
<dbReference type="Pfam" id="PF01431">
    <property type="entry name" value="Peptidase_M13"/>
    <property type="match status" value="1"/>
</dbReference>
<dbReference type="Gene3D" id="3.40.390.10">
    <property type="entry name" value="Collagenase (Catalytic Domain)"/>
    <property type="match status" value="1"/>
</dbReference>
<dbReference type="GO" id="GO:0046872">
    <property type="term" value="F:metal ion binding"/>
    <property type="evidence" value="ECO:0007669"/>
    <property type="project" value="UniProtKB-KW"/>
</dbReference>
<dbReference type="PROSITE" id="PS51257">
    <property type="entry name" value="PROKAR_LIPOPROTEIN"/>
    <property type="match status" value="1"/>
</dbReference>
<dbReference type="InterPro" id="IPR018497">
    <property type="entry name" value="Peptidase_M13_C"/>
</dbReference>
<evidence type="ECO:0000256" key="2">
    <source>
        <dbReference type="ARBA" id="ARBA00022670"/>
    </source>
</evidence>
<organism evidence="10 11">
    <name type="scientific">Sphingomonas cremea</name>
    <dbReference type="NCBI Taxonomy" id="2904799"/>
    <lineage>
        <taxon>Bacteria</taxon>
        <taxon>Pseudomonadati</taxon>
        <taxon>Pseudomonadota</taxon>
        <taxon>Alphaproteobacteria</taxon>
        <taxon>Sphingomonadales</taxon>
        <taxon>Sphingomonadaceae</taxon>
        <taxon>Sphingomonas</taxon>
    </lineage>
</organism>
<feature type="signal peptide" evidence="7">
    <location>
        <begin position="1"/>
        <end position="21"/>
    </location>
</feature>
<dbReference type="PANTHER" id="PTHR11733:SF211">
    <property type="entry name" value="OLIGOPEPTIDASE LIPOPROTEIN M13 FAMILY"/>
    <property type="match status" value="1"/>
</dbReference>
<evidence type="ECO:0000259" key="8">
    <source>
        <dbReference type="Pfam" id="PF01431"/>
    </source>
</evidence>
<dbReference type="PROSITE" id="PS51885">
    <property type="entry name" value="NEPRILYSIN"/>
    <property type="match status" value="1"/>
</dbReference>
<evidence type="ECO:0000256" key="1">
    <source>
        <dbReference type="ARBA" id="ARBA00001947"/>
    </source>
</evidence>
<dbReference type="InterPro" id="IPR008753">
    <property type="entry name" value="Peptidase_M13_N"/>
</dbReference>
<comment type="cofactor">
    <cofactor evidence="1">
        <name>Zn(2+)</name>
        <dbReference type="ChEBI" id="CHEBI:29105"/>
    </cofactor>
</comment>
<dbReference type="RefSeq" id="WP_235066150.1">
    <property type="nucleotide sequence ID" value="NZ_JAKFGM010000001.1"/>
</dbReference>
<feature type="domain" description="Peptidase M13 N-terminal" evidence="9">
    <location>
        <begin position="52"/>
        <end position="439"/>
    </location>
</feature>
<dbReference type="EMBL" id="JAKFGM010000001">
    <property type="protein sequence ID" value="MCF2513645.1"/>
    <property type="molecule type" value="Genomic_DNA"/>
</dbReference>
<evidence type="ECO:0000256" key="3">
    <source>
        <dbReference type="ARBA" id="ARBA00022723"/>
    </source>
</evidence>
<dbReference type="CDD" id="cd08662">
    <property type="entry name" value="M13"/>
    <property type="match status" value="1"/>
</dbReference>
<dbReference type="Proteomes" id="UP001139410">
    <property type="component" value="Unassembled WGS sequence"/>
</dbReference>
<dbReference type="Gene3D" id="1.10.1380.10">
    <property type="entry name" value="Neutral endopeptidase , domain2"/>
    <property type="match status" value="1"/>
</dbReference>
<accession>A0A9X1QHR0</accession>
<keyword evidence="4" id="KW-0378">Hydrolase</keyword>
<keyword evidence="7" id="KW-0732">Signal</keyword>
<dbReference type="AlphaFoldDB" id="A0A9X1QHR0"/>
<dbReference type="SUPFAM" id="SSF55486">
    <property type="entry name" value="Metalloproteases ('zincins'), catalytic domain"/>
    <property type="match status" value="1"/>
</dbReference>
<dbReference type="PRINTS" id="PR00786">
    <property type="entry name" value="NEPRILYSIN"/>
</dbReference>
<dbReference type="InterPro" id="IPR024079">
    <property type="entry name" value="MetalloPept_cat_dom_sf"/>
</dbReference>
<keyword evidence="6" id="KW-0482">Metalloprotease</keyword>
<evidence type="ECO:0000256" key="4">
    <source>
        <dbReference type="ARBA" id="ARBA00022801"/>
    </source>
</evidence>
<keyword evidence="3" id="KW-0479">Metal-binding</keyword>
<reference evidence="10" key="1">
    <citation type="submission" date="2022-01" db="EMBL/GenBank/DDBJ databases">
        <authorList>
            <person name="Jo J.-H."/>
            <person name="Im W.-T."/>
        </authorList>
    </citation>
    <scope>NUCLEOTIDE SEQUENCE</scope>
    <source>
        <strain evidence="10">G124</strain>
    </source>
</reference>
<dbReference type="GO" id="GO:0005886">
    <property type="term" value="C:plasma membrane"/>
    <property type="evidence" value="ECO:0007669"/>
    <property type="project" value="TreeGrafter"/>
</dbReference>
<feature type="chain" id="PRO_5040726627" evidence="7">
    <location>
        <begin position="22"/>
        <end position="694"/>
    </location>
</feature>
<evidence type="ECO:0000256" key="5">
    <source>
        <dbReference type="ARBA" id="ARBA00022833"/>
    </source>
</evidence>
<keyword evidence="5" id="KW-0862">Zinc</keyword>
<dbReference type="InterPro" id="IPR042089">
    <property type="entry name" value="Peptidase_M13_dom_2"/>
</dbReference>
<dbReference type="Pfam" id="PF05649">
    <property type="entry name" value="Peptidase_M13_N"/>
    <property type="match status" value="1"/>
</dbReference>
<evidence type="ECO:0000256" key="6">
    <source>
        <dbReference type="ARBA" id="ARBA00023049"/>
    </source>
</evidence>
<comment type="caution">
    <text evidence="10">The sequence shown here is derived from an EMBL/GenBank/DDBJ whole genome shotgun (WGS) entry which is preliminary data.</text>
</comment>
<keyword evidence="11" id="KW-1185">Reference proteome</keyword>
<name>A0A9X1QHR0_9SPHN</name>
<dbReference type="GO" id="GO:0004222">
    <property type="term" value="F:metalloendopeptidase activity"/>
    <property type="evidence" value="ECO:0007669"/>
    <property type="project" value="InterPro"/>
</dbReference>
<feature type="domain" description="Peptidase M13 C-terminal" evidence="8">
    <location>
        <begin position="491"/>
        <end position="691"/>
    </location>
</feature>
<gene>
    <name evidence="10" type="ORF">LVY65_00995</name>
</gene>
<dbReference type="InterPro" id="IPR000718">
    <property type="entry name" value="Peptidase_M13"/>
</dbReference>
<evidence type="ECO:0000259" key="9">
    <source>
        <dbReference type="Pfam" id="PF05649"/>
    </source>
</evidence>
<sequence>MRHKTLVLLLGSAGLALGAAACRSGTTDNQVEATAASKSGIELASMDKSVKPGDDFFNYANGSWFKNTEIPADRSSIGAFYITQQELEKRMDSLMADVAKSDAAAGSNERKVADYRGAFMDQAGIDARTLPALKADIDRFEAIADKRALASAIGSTIRADVDPLNATDLQTENLFGIFVTQSMSDPSKNVPYLLQGGIGLPDRDYYISSDPEMAKIRNAYKPFITKSLAAAGLDNAEARAKRVYDLEAKIAAAHATIVETEDSFKANNPWSQADFAKKAPGLDWNAFFQGAQLATVPTIVVWHPEPTRKLAALVASEPLEAWKDWLAFHQIIQSGPVLPTQMHKDDFAFFGTTLTGAPEERPRDKQLQQSLNGLLGDAVGQLYVAKYFPASEKTEIDKMVGGIKSAFDKRIAALEWMAPETKKEARAKVTTMHVGVGYPDKWRDYSTLEIKPDDAYGNYQRALQFEYRHQLSKLGQAPDKNEWWMVPQIVNAINIPLQNALNFPAGILEVPFYHRGADAAANYGAIGAVIGHEISHSFDNLGSTFDSQGRLRNWWTPADLAKFNQAGQALVAQYDGYEALPGLHLKGRQTLAENIADVAGLSAAYDAYKASLGGKEAPVIDGFTGDQRFFIAYAQTWATKMRDAALRARIATDGHAPGQYRALTVRNLDPWYSAFNVKPGDKLYLAPEKRVKVW</sequence>
<evidence type="ECO:0000256" key="7">
    <source>
        <dbReference type="SAM" id="SignalP"/>
    </source>
</evidence>
<dbReference type="GO" id="GO:0016485">
    <property type="term" value="P:protein processing"/>
    <property type="evidence" value="ECO:0007669"/>
    <property type="project" value="TreeGrafter"/>
</dbReference>